<evidence type="ECO:0000256" key="4">
    <source>
        <dbReference type="ARBA" id="ARBA00022603"/>
    </source>
</evidence>
<evidence type="ECO:0000256" key="16">
    <source>
        <dbReference type="PIRSR" id="PIRSR028762-2"/>
    </source>
</evidence>
<dbReference type="Gene3D" id="3.40.50.150">
    <property type="entry name" value="Vaccinia Virus protein VP39"/>
    <property type="match status" value="1"/>
</dbReference>
<keyword evidence="10 15" id="KW-0539">Nucleus</keyword>
<comment type="subcellular location">
    <subcellularLocation>
        <location evidence="2 15">Nucleus</location>
    </subcellularLocation>
</comment>
<dbReference type="AlphaFoldDB" id="A0A9P4U2T0"/>
<evidence type="ECO:0000256" key="8">
    <source>
        <dbReference type="ARBA" id="ARBA00022884"/>
    </source>
</evidence>
<feature type="site" description="mRNA cap binding" evidence="16">
    <location>
        <position position="348"/>
    </location>
</feature>
<feature type="region of interest" description="Disordered" evidence="17">
    <location>
        <begin position="260"/>
        <end position="303"/>
    </location>
</feature>
<dbReference type="OrthoDB" id="10248867at2759"/>
<evidence type="ECO:0000256" key="5">
    <source>
        <dbReference type="ARBA" id="ARBA00022664"/>
    </source>
</evidence>
<dbReference type="InterPro" id="IPR016899">
    <property type="entry name" value="mRNA_G-N7_MeTrfase_euk"/>
</dbReference>
<proteinExistence type="inferred from homology"/>
<feature type="binding site" evidence="16">
    <location>
        <begin position="96"/>
        <end position="97"/>
    </location>
    <ligand>
        <name>mRNA</name>
        <dbReference type="ChEBI" id="CHEBI:33699"/>
    </ligand>
</feature>
<feature type="domain" description="MRNA cap 0 methyltransferase" evidence="18">
    <location>
        <begin position="87"/>
        <end position="423"/>
    </location>
</feature>
<evidence type="ECO:0000256" key="1">
    <source>
        <dbReference type="ARBA" id="ARBA00003378"/>
    </source>
</evidence>
<comment type="catalytic activity">
    <reaction evidence="13">
        <text>a 5'-end (5'-triphosphoguanosine)-ribonucleoside in mRNA + S-adenosyl-L-methionine = a 5'-end (N(7)-methyl 5'-triphosphoguanosine)-ribonucleoside in mRNA + S-adenosyl-L-homocysteine</text>
        <dbReference type="Rhea" id="RHEA:67008"/>
        <dbReference type="Rhea" id="RHEA-COMP:17166"/>
        <dbReference type="Rhea" id="RHEA-COMP:17167"/>
        <dbReference type="ChEBI" id="CHEBI:57856"/>
        <dbReference type="ChEBI" id="CHEBI:59789"/>
        <dbReference type="ChEBI" id="CHEBI:156461"/>
        <dbReference type="ChEBI" id="CHEBI:167617"/>
        <dbReference type="EC" id="2.1.1.56"/>
    </reaction>
</comment>
<dbReference type="EMBL" id="MU007017">
    <property type="protein sequence ID" value="KAF2434333.1"/>
    <property type="molecule type" value="Genomic_DNA"/>
</dbReference>
<dbReference type="CDD" id="cd02440">
    <property type="entry name" value="AdoMet_MTases"/>
    <property type="match status" value="1"/>
</dbReference>
<comment type="caution">
    <text evidence="19">The sequence shown here is derived from an EMBL/GenBank/DDBJ whole genome shotgun (WGS) entry which is preliminary data.</text>
</comment>
<keyword evidence="5 15" id="KW-0507">mRNA processing</keyword>
<name>A0A9P4U2T0_9PEZI</name>
<keyword evidence="6 15" id="KW-0808">Transferase</keyword>
<evidence type="ECO:0000256" key="12">
    <source>
        <dbReference type="ARBA" id="ARBA00033387"/>
    </source>
</evidence>
<dbReference type="PANTHER" id="PTHR12189:SF2">
    <property type="entry name" value="MRNA CAP GUANINE-N7 METHYLTRANSFERASE"/>
    <property type="match status" value="1"/>
</dbReference>
<evidence type="ECO:0000259" key="18">
    <source>
        <dbReference type="PROSITE" id="PS51562"/>
    </source>
</evidence>
<reference evidence="19" key="1">
    <citation type="journal article" date="2020" name="Stud. Mycol.">
        <title>101 Dothideomycetes genomes: a test case for predicting lifestyles and emergence of pathogens.</title>
        <authorList>
            <person name="Haridas S."/>
            <person name="Albert R."/>
            <person name="Binder M."/>
            <person name="Bloem J."/>
            <person name="Labutti K."/>
            <person name="Salamov A."/>
            <person name="Andreopoulos B."/>
            <person name="Baker S."/>
            <person name="Barry K."/>
            <person name="Bills G."/>
            <person name="Bluhm B."/>
            <person name="Cannon C."/>
            <person name="Castanera R."/>
            <person name="Culley D."/>
            <person name="Daum C."/>
            <person name="Ezra D."/>
            <person name="Gonzalez J."/>
            <person name="Henrissat B."/>
            <person name="Kuo A."/>
            <person name="Liang C."/>
            <person name="Lipzen A."/>
            <person name="Lutzoni F."/>
            <person name="Magnuson J."/>
            <person name="Mondo S."/>
            <person name="Nolan M."/>
            <person name="Ohm R."/>
            <person name="Pangilinan J."/>
            <person name="Park H.-J."/>
            <person name="Ramirez L."/>
            <person name="Alfaro M."/>
            <person name="Sun H."/>
            <person name="Tritt A."/>
            <person name="Yoshinaga Y."/>
            <person name="Zwiers L.-H."/>
            <person name="Turgeon B."/>
            <person name="Goodwin S."/>
            <person name="Spatafora J."/>
            <person name="Crous P."/>
            <person name="Grigoriev I."/>
        </authorList>
    </citation>
    <scope>NUCLEOTIDE SEQUENCE</scope>
    <source>
        <strain evidence="19">CBS 130266</strain>
    </source>
</reference>
<evidence type="ECO:0000256" key="14">
    <source>
        <dbReference type="ARBA" id="ARBA00049739"/>
    </source>
</evidence>
<feature type="site" description="mRNA cap binding" evidence="16">
    <location>
        <position position="415"/>
    </location>
</feature>
<sequence length="423" mass="47939">MTSSSANNLKRPREPSPPPPSPPRKAKRPAGRARIPQAQVDQARRREQERENAHQQEHAPDASVASFVTQHYNAVPERGRDWRNTDSQIKGLRSYNNWVKSVLIKKFSPPSGRSKVLDMGCGKGGDLAKWQHQNLDLYVGLDPADVSIEQAKGRHRDMTKKARGRIFHAEFGVKDCFGESLDTVPVVRQVGFDKEMDVRWGGGGFDTVSMMFCMHYAFQNEDMARQMLKNVAGALKKGGKLIGVIPNSDVLSAKVEEYHKKHNPQPEEPANEAPKKTEAVAPKSDADPSPSKEEPKKAEESPPLEFGNTIYRVKFPNASILPADGTFRPPFGWKYFYFLEEAVDVVPEYVVPWEAFRALAEDFNLELEYRKSFMEVWDEEGRNREFGQLAERMKVKDRNGNLQVSDEERDAASLYHAFAFYKV</sequence>
<feature type="region of interest" description="Disordered" evidence="17">
    <location>
        <begin position="1"/>
        <end position="64"/>
    </location>
</feature>
<organism evidence="19 20">
    <name type="scientific">Tothia fuscella</name>
    <dbReference type="NCBI Taxonomy" id="1048955"/>
    <lineage>
        <taxon>Eukaryota</taxon>
        <taxon>Fungi</taxon>
        <taxon>Dikarya</taxon>
        <taxon>Ascomycota</taxon>
        <taxon>Pezizomycotina</taxon>
        <taxon>Dothideomycetes</taxon>
        <taxon>Pleosporomycetidae</taxon>
        <taxon>Venturiales</taxon>
        <taxon>Cylindrosympodiaceae</taxon>
        <taxon>Tothia</taxon>
    </lineage>
</organism>
<evidence type="ECO:0000256" key="13">
    <source>
        <dbReference type="ARBA" id="ARBA00044712"/>
    </source>
</evidence>
<feature type="compositionally biased region" description="Basic and acidic residues" evidence="17">
    <location>
        <begin position="273"/>
        <end position="300"/>
    </location>
</feature>
<keyword evidence="7 15" id="KW-0949">S-adenosyl-L-methionine</keyword>
<evidence type="ECO:0000256" key="10">
    <source>
        <dbReference type="ARBA" id="ARBA00023242"/>
    </source>
</evidence>
<accession>A0A9P4U2T0</accession>
<gene>
    <name evidence="19" type="ORF">EJ08DRAFT_582510</name>
</gene>
<comment type="function">
    <text evidence="1">Responsible for methylating the 5'-cap structure of mRNAs.</text>
</comment>
<feature type="compositionally biased region" description="Basic and acidic residues" evidence="17">
    <location>
        <begin position="42"/>
        <end position="60"/>
    </location>
</feature>
<feature type="site" description="mRNA cap binding" evidence="16">
    <location>
        <position position="215"/>
    </location>
</feature>
<dbReference type="Pfam" id="PF03291">
    <property type="entry name" value="mRNA_G-N7_MeTrfase"/>
    <property type="match status" value="2"/>
</dbReference>
<dbReference type="EC" id="2.1.1.56" evidence="3 15"/>
<evidence type="ECO:0000256" key="15">
    <source>
        <dbReference type="PIRNR" id="PIRNR028762"/>
    </source>
</evidence>
<dbReference type="InterPro" id="IPR004971">
    <property type="entry name" value="mRNA_G-N7_MeTrfase_dom"/>
</dbReference>
<evidence type="ECO:0000256" key="7">
    <source>
        <dbReference type="ARBA" id="ARBA00022691"/>
    </source>
</evidence>
<evidence type="ECO:0000256" key="3">
    <source>
        <dbReference type="ARBA" id="ARBA00011926"/>
    </source>
</evidence>
<feature type="compositionally biased region" description="Low complexity" evidence="17">
    <location>
        <begin position="32"/>
        <end position="41"/>
    </location>
</feature>
<protein>
    <recommendedName>
        <fullName evidence="14 15">mRNA cap guanine-N(7) methyltransferase</fullName>
        <ecNumber evidence="3 15">2.1.1.56</ecNumber>
    </recommendedName>
    <alternativeName>
        <fullName evidence="11 15">mRNA (guanine-N(7))-methyltransferase</fullName>
    </alternativeName>
    <alternativeName>
        <fullName evidence="12 15">mRNA cap methyltransferase</fullName>
    </alternativeName>
</protein>
<evidence type="ECO:0000256" key="9">
    <source>
        <dbReference type="ARBA" id="ARBA00023042"/>
    </source>
</evidence>
<feature type="site" description="mRNA cap binding" evidence="16">
    <location>
        <position position="129"/>
    </location>
</feature>
<dbReference type="Proteomes" id="UP000800235">
    <property type="component" value="Unassembled WGS sequence"/>
</dbReference>
<dbReference type="GO" id="GO:0005634">
    <property type="term" value="C:nucleus"/>
    <property type="evidence" value="ECO:0007669"/>
    <property type="project" value="UniProtKB-SubCell"/>
</dbReference>
<evidence type="ECO:0000313" key="19">
    <source>
        <dbReference type="EMBL" id="KAF2434333.1"/>
    </source>
</evidence>
<dbReference type="SUPFAM" id="SSF53335">
    <property type="entry name" value="S-adenosyl-L-methionine-dependent methyltransferases"/>
    <property type="match status" value="1"/>
</dbReference>
<dbReference type="PIRSF" id="PIRSF028762">
    <property type="entry name" value="ABD1"/>
    <property type="match status" value="1"/>
</dbReference>
<dbReference type="PANTHER" id="PTHR12189">
    <property type="entry name" value="MRNA GUANINE-7- METHYLTRANSFERASE"/>
    <property type="match status" value="1"/>
</dbReference>
<feature type="site" description="mRNA cap binding" evidence="16">
    <location>
        <position position="154"/>
    </location>
</feature>
<keyword evidence="20" id="KW-1185">Reference proteome</keyword>
<keyword evidence="4 15" id="KW-0489">Methyltransferase</keyword>
<dbReference type="InterPro" id="IPR029063">
    <property type="entry name" value="SAM-dependent_MTases_sf"/>
</dbReference>
<dbReference type="PROSITE" id="PS51562">
    <property type="entry name" value="RNA_CAP0_MT"/>
    <property type="match status" value="1"/>
</dbReference>
<evidence type="ECO:0000256" key="17">
    <source>
        <dbReference type="SAM" id="MobiDB-lite"/>
    </source>
</evidence>
<keyword evidence="8 15" id="KW-0694">RNA-binding</keyword>
<feature type="site" description="mRNA cap binding" evidence="16">
    <location>
        <position position="123"/>
    </location>
</feature>
<dbReference type="GO" id="GO:0004482">
    <property type="term" value="F:mRNA 5'-cap (guanine-N7-)-methyltransferase activity"/>
    <property type="evidence" value="ECO:0007669"/>
    <property type="project" value="UniProtKB-EC"/>
</dbReference>
<dbReference type="InterPro" id="IPR039753">
    <property type="entry name" value="RG7MT1"/>
</dbReference>
<evidence type="ECO:0000256" key="11">
    <source>
        <dbReference type="ARBA" id="ARBA00032772"/>
    </source>
</evidence>
<keyword evidence="9 15" id="KW-0506">mRNA capping</keyword>
<evidence type="ECO:0000313" key="20">
    <source>
        <dbReference type="Proteomes" id="UP000800235"/>
    </source>
</evidence>
<comment type="similarity">
    <text evidence="15">Belongs to the class I-like SAM-binding methyltransferase superfamily. mRNA cap 0 methyltransferase family.</text>
</comment>
<dbReference type="GO" id="GO:0003723">
    <property type="term" value="F:RNA binding"/>
    <property type="evidence" value="ECO:0007669"/>
    <property type="project" value="UniProtKB-KW"/>
</dbReference>
<evidence type="ECO:0000256" key="2">
    <source>
        <dbReference type="ARBA" id="ARBA00004123"/>
    </source>
</evidence>
<evidence type="ECO:0000256" key="6">
    <source>
        <dbReference type="ARBA" id="ARBA00022679"/>
    </source>
</evidence>